<dbReference type="SUPFAM" id="SSF53474">
    <property type="entry name" value="alpha/beta-Hydrolases"/>
    <property type="match status" value="1"/>
</dbReference>
<evidence type="ECO:0000256" key="1">
    <source>
        <dbReference type="ARBA" id="ARBA00022729"/>
    </source>
</evidence>
<protein>
    <submittedName>
        <fullName evidence="4">Phospholipase</fullName>
    </submittedName>
</protein>
<sequence>MSDRATDDIVALLPPLLRALDRLAFAARYLHPGDLPAILEACGDVDAALAAERPRLDAWPHELAHVRLPLSTAADEALTGFAALRDAANGSSDLTAAFRAFRHLPRAEEALFPLTRGLPPVSRFFLDGDHRDDMALAIRLAEAPPRPDVGVMHSDAEPGGRGGFSMFVPETYAPETPLPLVVALHGGSGNGRAFLWSWVRAARTRGAIVVAPTAIGQTWALTGDDVDTPNLGRMVDFVRSRWAIDPERLLLTGMSDGGTFSYVAGLEPTSPFTHLAPVSAAFHPMLATFADPGRMAGLPIHIVHGARDWMFPIAMAREAAQALRGAGAAVTYREIDDLSHTYAREVSAGLLDWTTGA</sequence>
<name>A0A328BR46_9CAUL</name>
<dbReference type="InterPro" id="IPR050955">
    <property type="entry name" value="Plant_Biomass_Hydrol_Est"/>
</dbReference>
<comment type="caution">
    <text evidence="4">The sequence shown here is derived from an EMBL/GenBank/DDBJ whole genome shotgun (WGS) entry which is preliminary data.</text>
</comment>
<dbReference type="OrthoDB" id="9764953at2"/>
<dbReference type="InterPro" id="IPR003140">
    <property type="entry name" value="PLipase/COase/thioEstase"/>
</dbReference>
<dbReference type="RefSeq" id="WP_111275148.1">
    <property type="nucleotide sequence ID" value="NZ_QFYS01000002.1"/>
</dbReference>
<dbReference type="Pfam" id="PF02230">
    <property type="entry name" value="Abhydrolase_2"/>
    <property type="match status" value="1"/>
</dbReference>
<keyword evidence="5" id="KW-1185">Reference proteome</keyword>
<dbReference type="GO" id="GO:0016787">
    <property type="term" value="F:hydrolase activity"/>
    <property type="evidence" value="ECO:0007669"/>
    <property type="project" value="UniProtKB-KW"/>
</dbReference>
<keyword evidence="1" id="KW-0732">Signal</keyword>
<evidence type="ECO:0000313" key="4">
    <source>
        <dbReference type="EMBL" id="RAK67538.1"/>
    </source>
</evidence>
<dbReference type="EMBL" id="QFYS01000002">
    <property type="protein sequence ID" value="RAK67538.1"/>
    <property type="molecule type" value="Genomic_DNA"/>
</dbReference>
<dbReference type="PANTHER" id="PTHR43037:SF5">
    <property type="entry name" value="FERULOYL ESTERASE"/>
    <property type="match status" value="1"/>
</dbReference>
<dbReference type="AlphaFoldDB" id="A0A328BR46"/>
<dbReference type="InterPro" id="IPR029058">
    <property type="entry name" value="AB_hydrolase_fold"/>
</dbReference>
<gene>
    <name evidence="4" type="ORF">DJ019_06415</name>
</gene>
<feature type="domain" description="Phospholipase/carboxylesterase/thioesterase" evidence="3">
    <location>
        <begin position="243"/>
        <end position="342"/>
    </location>
</feature>
<reference evidence="4 5" key="1">
    <citation type="submission" date="2018-05" db="EMBL/GenBank/DDBJ databases">
        <authorList>
            <person name="Lanie J.A."/>
            <person name="Ng W.-L."/>
            <person name="Kazmierczak K.M."/>
            <person name="Andrzejewski T.M."/>
            <person name="Davidsen T.M."/>
            <person name="Wayne K.J."/>
            <person name="Tettelin H."/>
            <person name="Glass J.I."/>
            <person name="Rusch D."/>
            <person name="Podicherti R."/>
            <person name="Tsui H.-C.T."/>
            <person name="Winkler M.E."/>
        </authorList>
    </citation>
    <scope>NUCLEOTIDE SEQUENCE [LARGE SCALE GENOMIC DNA]</scope>
    <source>
        <strain evidence="4 5">BUT-10</strain>
    </source>
</reference>
<evidence type="ECO:0000259" key="3">
    <source>
        <dbReference type="Pfam" id="PF02230"/>
    </source>
</evidence>
<dbReference type="Gene3D" id="3.40.50.1820">
    <property type="entry name" value="alpha/beta hydrolase"/>
    <property type="match status" value="1"/>
</dbReference>
<evidence type="ECO:0000256" key="2">
    <source>
        <dbReference type="ARBA" id="ARBA00022801"/>
    </source>
</evidence>
<dbReference type="PANTHER" id="PTHR43037">
    <property type="entry name" value="UNNAMED PRODUCT-RELATED"/>
    <property type="match status" value="1"/>
</dbReference>
<keyword evidence="2" id="KW-0378">Hydrolase</keyword>
<dbReference type="Proteomes" id="UP000249524">
    <property type="component" value="Unassembled WGS sequence"/>
</dbReference>
<evidence type="ECO:0000313" key="5">
    <source>
        <dbReference type="Proteomes" id="UP000249524"/>
    </source>
</evidence>
<accession>A0A328BR46</accession>
<organism evidence="4 5">
    <name type="scientific">Phenylobacterium kunshanense</name>
    <dbReference type="NCBI Taxonomy" id="1445034"/>
    <lineage>
        <taxon>Bacteria</taxon>
        <taxon>Pseudomonadati</taxon>
        <taxon>Pseudomonadota</taxon>
        <taxon>Alphaproteobacteria</taxon>
        <taxon>Caulobacterales</taxon>
        <taxon>Caulobacteraceae</taxon>
        <taxon>Phenylobacterium</taxon>
    </lineage>
</organism>
<proteinExistence type="predicted"/>